<evidence type="ECO:0000313" key="1">
    <source>
        <dbReference type="EMBL" id="EQM95247.1"/>
    </source>
</evidence>
<dbReference type="Proteomes" id="UP000003973">
    <property type="component" value="Unassembled WGS sequence"/>
</dbReference>
<dbReference type="EMBL" id="ACDP02000014">
    <property type="protein sequence ID" value="EQM95247.1"/>
    <property type="molecule type" value="Genomic_DNA"/>
</dbReference>
<organism evidence="1 2">
    <name type="scientific">Oxalobacter paraformigenes</name>
    <dbReference type="NCBI Taxonomy" id="556268"/>
    <lineage>
        <taxon>Bacteria</taxon>
        <taxon>Pseudomonadati</taxon>
        <taxon>Pseudomonadota</taxon>
        <taxon>Betaproteobacteria</taxon>
        <taxon>Burkholderiales</taxon>
        <taxon>Oxalobacteraceae</taxon>
        <taxon>Oxalobacter</taxon>
    </lineage>
</organism>
<gene>
    <name evidence="1" type="ORF">OFAG_02192</name>
</gene>
<name>T5LPV2_9BURK</name>
<comment type="caution">
    <text evidence="1">The sequence shown here is derived from an EMBL/GenBank/DDBJ whole genome shotgun (WGS) entry which is preliminary data.</text>
</comment>
<evidence type="ECO:0000313" key="2">
    <source>
        <dbReference type="Proteomes" id="UP000003973"/>
    </source>
</evidence>
<accession>T5LPV2</accession>
<sequence>MNLAFFINFGHDRGKRRKKSGNPFFIKGKGNFHMSANAY</sequence>
<dbReference type="AlphaFoldDB" id="T5LPV2"/>
<proteinExistence type="predicted"/>
<protein>
    <submittedName>
        <fullName evidence="1">Uncharacterized protein</fullName>
    </submittedName>
</protein>
<keyword evidence="2" id="KW-1185">Reference proteome</keyword>
<reference evidence="1" key="1">
    <citation type="submission" date="2011-10" db="EMBL/GenBank/DDBJ databases">
        <title>The Genome Sequence of Oxalobacter formigenes HOxBLS.</title>
        <authorList>
            <consortium name="The Broad Institute Genome Sequencing Platform"/>
            <person name="Earl A."/>
            <person name="Ward D."/>
            <person name="Feldgarden M."/>
            <person name="Gevers D."/>
            <person name="Allison M.J."/>
            <person name="Humphrey S."/>
            <person name="Young S.K."/>
            <person name="Zeng Q."/>
            <person name="Gargeya S."/>
            <person name="Fitzgerald M."/>
            <person name="Haas B."/>
            <person name="Abouelleil A."/>
            <person name="Alvarado L."/>
            <person name="Arachchi H.M."/>
            <person name="Berlin A."/>
            <person name="Brown A."/>
            <person name="Chapman S.B."/>
            <person name="Chen Z."/>
            <person name="Dunbar C."/>
            <person name="Freedman E."/>
            <person name="Gearin G."/>
            <person name="Goldberg J."/>
            <person name="Griggs A."/>
            <person name="Gujja S."/>
            <person name="Heiman D."/>
            <person name="Howarth C."/>
            <person name="Larson L."/>
            <person name="Lui A."/>
            <person name="MacDonald P.J.P."/>
            <person name="Montmayeur A."/>
            <person name="Murphy C."/>
            <person name="Neiman D."/>
            <person name="Pearson M."/>
            <person name="Priest M."/>
            <person name="Roberts A."/>
            <person name="Saif S."/>
            <person name="Shea T."/>
            <person name="Shenoy N."/>
            <person name="Sisk P."/>
            <person name="Stolte C."/>
            <person name="Sykes S."/>
            <person name="Wortman J."/>
            <person name="Nusbaum C."/>
            <person name="Birren B."/>
        </authorList>
    </citation>
    <scope>NUCLEOTIDE SEQUENCE [LARGE SCALE GENOMIC DNA]</scope>
    <source>
        <strain evidence="1">HOxBLS</strain>
    </source>
</reference>
<dbReference type="HOGENOM" id="CLU_3313796_0_0_4"/>